<dbReference type="InterPro" id="IPR003497">
    <property type="entry name" value="BRO_N_domain"/>
</dbReference>
<organism evidence="2 3">
    <name type="scientific">Bacillus cereus</name>
    <dbReference type="NCBI Taxonomy" id="1396"/>
    <lineage>
        <taxon>Bacteria</taxon>
        <taxon>Bacillati</taxon>
        <taxon>Bacillota</taxon>
        <taxon>Bacilli</taxon>
        <taxon>Bacillales</taxon>
        <taxon>Bacillaceae</taxon>
        <taxon>Bacillus</taxon>
        <taxon>Bacillus cereus group</taxon>
    </lineage>
</organism>
<gene>
    <name evidence="2" type="ORF">CN491_04220</name>
</gene>
<dbReference type="InterPro" id="IPR005039">
    <property type="entry name" value="Ant_C"/>
</dbReference>
<dbReference type="PANTHER" id="PTHR36180">
    <property type="entry name" value="DNA-BINDING PROTEIN-RELATED-RELATED"/>
    <property type="match status" value="1"/>
</dbReference>
<dbReference type="Pfam" id="PF02498">
    <property type="entry name" value="Bro-N"/>
    <property type="match status" value="1"/>
</dbReference>
<accession>A0A2A8LTU6</accession>
<dbReference type="PROSITE" id="PS51750">
    <property type="entry name" value="BRO_N"/>
    <property type="match status" value="1"/>
</dbReference>
<protein>
    <submittedName>
        <fullName evidence="2">Phage repressor protein/antirepressor Ant</fullName>
    </submittedName>
</protein>
<name>A0A2A8LTU6_BACCE</name>
<dbReference type="Proteomes" id="UP000220900">
    <property type="component" value="Unassembled WGS sequence"/>
</dbReference>
<comment type="caution">
    <text evidence="2">The sequence shown here is derived from an EMBL/GenBank/DDBJ whole genome shotgun (WGS) entry which is preliminary data.</text>
</comment>
<sequence length="248" mass="27899">MNSLQVFNHNELGQVRTTKEDGAIWFVAKDVADILGFSETSAMTRTLDEDEKTNLQIKQIDSNYTSNQVLINESGLYSAILRSRKPQAKAFKKWVTSEVLPSIRRDGGYMVANEEESDDDLLARALVVAQVTITRKNKKLAQVEAQLEEQVPAVAYHDKVLDIEGYTTIESTAKQLGLKSPQQLNQMLKQAKIIHLTRKGSWVHTAKYAYLREEGHINYKPLVGGKLQMLVSQRGTKEIAKLLGLIDQ</sequence>
<dbReference type="Pfam" id="PF03374">
    <property type="entry name" value="ANT"/>
    <property type="match status" value="1"/>
</dbReference>
<evidence type="ECO:0000259" key="1">
    <source>
        <dbReference type="PROSITE" id="PS51750"/>
    </source>
</evidence>
<dbReference type="GO" id="GO:0003677">
    <property type="term" value="F:DNA binding"/>
    <property type="evidence" value="ECO:0007669"/>
    <property type="project" value="InterPro"/>
</dbReference>
<reference evidence="2 3" key="1">
    <citation type="submission" date="2017-09" db="EMBL/GenBank/DDBJ databases">
        <title>Large-scale bioinformatics analysis of Bacillus genomes uncovers conserved roles of natural products in bacterial physiology.</title>
        <authorList>
            <consortium name="Agbiome Team Llc"/>
            <person name="Bleich R.M."/>
            <person name="Grubbs K.J."/>
            <person name="Santa Maria K.C."/>
            <person name="Allen S.E."/>
            <person name="Farag S."/>
            <person name="Shank E.A."/>
            <person name="Bowers A."/>
        </authorList>
    </citation>
    <scope>NUCLEOTIDE SEQUENCE [LARGE SCALE GENOMIC DNA]</scope>
    <source>
        <strain evidence="2 3">AFS002368</strain>
    </source>
</reference>
<dbReference type="EMBL" id="NTZF01000004">
    <property type="protein sequence ID" value="PES98029.1"/>
    <property type="molecule type" value="Genomic_DNA"/>
</dbReference>
<feature type="domain" description="Bro-N" evidence="1">
    <location>
        <begin position="1"/>
        <end position="107"/>
    </location>
</feature>
<dbReference type="PANTHER" id="PTHR36180:SF2">
    <property type="entry name" value="BRO FAMILY PROTEIN"/>
    <property type="match status" value="1"/>
</dbReference>
<dbReference type="RefSeq" id="WP_098266826.1">
    <property type="nucleotide sequence ID" value="NZ_NTZF01000004.1"/>
</dbReference>
<dbReference type="AlphaFoldDB" id="A0A2A8LTU6"/>
<evidence type="ECO:0000313" key="2">
    <source>
        <dbReference type="EMBL" id="PES98029.1"/>
    </source>
</evidence>
<proteinExistence type="predicted"/>
<dbReference type="SMART" id="SM01040">
    <property type="entry name" value="Bro-N"/>
    <property type="match status" value="1"/>
</dbReference>
<evidence type="ECO:0000313" key="3">
    <source>
        <dbReference type="Proteomes" id="UP000220900"/>
    </source>
</evidence>